<sequence length="138" mass="15614">MRLPREWIGWRDPAVRSTRRLAVIPAGKRAASQPALTLYSANEPGYLETVSSTIGSFNGCVDSKKRAFLKRLFFTTFYPLERSSKDGRYVPLLDGFIIHKYLKNVNNLTCNLKKIVKKSGLLVIVQKILDTMKGHAMI</sequence>
<dbReference type="AlphaFoldDB" id="A0A3E0J3A3"/>
<proteinExistence type="predicted"/>
<evidence type="ECO:0000313" key="2">
    <source>
        <dbReference type="Proteomes" id="UP000256305"/>
    </source>
</evidence>
<reference evidence="1 2" key="1">
    <citation type="submission" date="2018-08" db="EMBL/GenBank/DDBJ databases">
        <title>Genome sequence of Halobacillus trueperi KCTC 3686.</title>
        <authorList>
            <person name="Cho K.H."/>
            <person name="Kwak M.-J."/>
            <person name="Kim B.-Y."/>
            <person name="Chun J."/>
        </authorList>
    </citation>
    <scope>NUCLEOTIDE SEQUENCE [LARGE SCALE GENOMIC DNA]</scope>
    <source>
        <strain evidence="1 2">KCTC 3686</strain>
    </source>
</reference>
<dbReference type="Proteomes" id="UP000256305">
    <property type="component" value="Unassembled WGS sequence"/>
</dbReference>
<gene>
    <name evidence="1" type="ORF">DYE48_16355</name>
</gene>
<organism evidence="1 2">
    <name type="scientific">Halobacillus trueperi</name>
    <dbReference type="NCBI Taxonomy" id="156205"/>
    <lineage>
        <taxon>Bacteria</taxon>
        <taxon>Bacillati</taxon>
        <taxon>Bacillota</taxon>
        <taxon>Bacilli</taxon>
        <taxon>Bacillales</taxon>
        <taxon>Bacillaceae</taxon>
        <taxon>Halobacillus</taxon>
    </lineage>
</organism>
<name>A0A3E0J3A3_9BACI</name>
<protein>
    <submittedName>
        <fullName evidence="1">Uncharacterized protein</fullName>
    </submittedName>
</protein>
<comment type="caution">
    <text evidence="1">The sequence shown here is derived from an EMBL/GenBank/DDBJ whole genome shotgun (WGS) entry which is preliminary data.</text>
</comment>
<accession>A0A3E0J3A3</accession>
<keyword evidence="2" id="KW-1185">Reference proteome</keyword>
<dbReference type="EMBL" id="QUAE01000018">
    <property type="protein sequence ID" value="REJ07284.1"/>
    <property type="molecule type" value="Genomic_DNA"/>
</dbReference>
<evidence type="ECO:0000313" key="1">
    <source>
        <dbReference type="EMBL" id="REJ07284.1"/>
    </source>
</evidence>